<dbReference type="PANTHER" id="PTHR43625:SF40">
    <property type="entry name" value="ALDO-KETO REDUCTASE YAKC [NADP(+)]"/>
    <property type="match status" value="1"/>
</dbReference>
<gene>
    <name evidence="3" type="ORF">GCM10025864_16390</name>
</gene>
<proteinExistence type="predicted"/>
<reference evidence="4" key="1">
    <citation type="journal article" date="2019" name="Int. J. Syst. Evol. Microbiol.">
        <title>The Global Catalogue of Microorganisms (GCM) 10K type strain sequencing project: providing services to taxonomists for standard genome sequencing and annotation.</title>
        <authorList>
            <consortium name="The Broad Institute Genomics Platform"/>
            <consortium name="The Broad Institute Genome Sequencing Center for Infectious Disease"/>
            <person name="Wu L."/>
            <person name="Ma J."/>
        </authorList>
    </citation>
    <scope>NUCLEOTIDE SEQUENCE [LARGE SCALE GENOMIC DNA]</scope>
    <source>
        <strain evidence="4">NBRC 106348</strain>
    </source>
</reference>
<name>A0ABQ6I240_9MICO</name>
<organism evidence="3 4">
    <name type="scientific">Luteimicrobium album</name>
    <dbReference type="NCBI Taxonomy" id="1054550"/>
    <lineage>
        <taxon>Bacteria</taxon>
        <taxon>Bacillati</taxon>
        <taxon>Actinomycetota</taxon>
        <taxon>Actinomycetes</taxon>
        <taxon>Micrococcales</taxon>
        <taxon>Luteimicrobium</taxon>
    </lineage>
</organism>
<dbReference type="Gene3D" id="3.20.20.100">
    <property type="entry name" value="NADP-dependent oxidoreductase domain"/>
    <property type="match status" value="1"/>
</dbReference>
<dbReference type="SUPFAM" id="SSF51430">
    <property type="entry name" value="NAD(P)-linked oxidoreductase"/>
    <property type="match status" value="1"/>
</dbReference>
<dbReference type="Pfam" id="PF00248">
    <property type="entry name" value="Aldo_ket_red"/>
    <property type="match status" value="1"/>
</dbReference>
<dbReference type="PANTHER" id="PTHR43625">
    <property type="entry name" value="AFLATOXIN B1 ALDEHYDE REDUCTASE"/>
    <property type="match status" value="1"/>
</dbReference>
<keyword evidence="1" id="KW-0560">Oxidoreductase</keyword>
<dbReference type="Proteomes" id="UP001157091">
    <property type="component" value="Unassembled WGS sequence"/>
</dbReference>
<keyword evidence="4" id="KW-1185">Reference proteome</keyword>
<evidence type="ECO:0000256" key="1">
    <source>
        <dbReference type="ARBA" id="ARBA00023002"/>
    </source>
</evidence>
<comment type="caution">
    <text evidence="3">The sequence shown here is derived from an EMBL/GenBank/DDBJ whole genome shotgun (WGS) entry which is preliminary data.</text>
</comment>
<dbReference type="EMBL" id="BSUK01000001">
    <property type="protein sequence ID" value="GMA23880.1"/>
    <property type="molecule type" value="Genomic_DNA"/>
</dbReference>
<dbReference type="InterPro" id="IPR036812">
    <property type="entry name" value="NAD(P)_OxRdtase_dom_sf"/>
</dbReference>
<sequence>MTTTLSSRVLGAGDAALTVSALGLGCMGMSAFYGASSGSGSTTDAESVRTIHRALELGVRFFDTADMYGPHTNEELLGRALRSSGWTGTTSWSPRSSASR</sequence>
<feature type="domain" description="NADP-dependent oxidoreductase" evidence="2">
    <location>
        <begin position="27"/>
        <end position="83"/>
    </location>
</feature>
<protein>
    <recommendedName>
        <fullName evidence="2">NADP-dependent oxidoreductase domain-containing protein</fullName>
    </recommendedName>
</protein>
<dbReference type="InterPro" id="IPR050791">
    <property type="entry name" value="Aldo-Keto_reductase"/>
</dbReference>
<evidence type="ECO:0000259" key="2">
    <source>
        <dbReference type="Pfam" id="PF00248"/>
    </source>
</evidence>
<evidence type="ECO:0000313" key="4">
    <source>
        <dbReference type="Proteomes" id="UP001157091"/>
    </source>
</evidence>
<dbReference type="InterPro" id="IPR023210">
    <property type="entry name" value="NADP_OxRdtase_dom"/>
</dbReference>
<evidence type="ECO:0000313" key="3">
    <source>
        <dbReference type="EMBL" id="GMA23880.1"/>
    </source>
</evidence>
<accession>A0ABQ6I240</accession>